<dbReference type="AlphaFoldDB" id="A0A0F9KCT7"/>
<comment type="caution">
    <text evidence="2">The sequence shown here is derived from an EMBL/GenBank/DDBJ whole genome shotgun (WGS) entry which is preliminary data.</text>
</comment>
<dbReference type="InterPro" id="IPR011604">
    <property type="entry name" value="PDDEXK-like_dom_sf"/>
</dbReference>
<accession>A0A0F9KCT7</accession>
<dbReference type="EMBL" id="LAZR01008290">
    <property type="protein sequence ID" value="KKM79763.1"/>
    <property type="molecule type" value="Genomic_DNA"/>
</dbReference>
<feature type="domain" description="PD-(D/E)XK endonuclease-like" evidence="1">
    <location>
        <begin position="16"/>
        <end position="282"/>
    </location>
</feature>
<gene>
    <name evidence="2" type="ORF">LCGC14_1346670</name>
</gene>
<evidence type="ECO:0000259" key="1">
    <source>
        <dbReference type="Pfam" id="PF12705"/>
    </source>
</evidence>
<dbReference type="InterPro" id="IPR038726">
    <property type="entry name" value="PDDEXK_AddAB-type"/>
</dbReference>
<organism evidence="2">
    <name type="scientific">marine sediment metagenome</name>
    <dbReference type="NCBI Taxonomy" id="412755"/>
    <lineage>
        <taxon>unclassified sequences</taxon>
        <taxon>metagenomes</taxon>
        <taxon>ecological metagenomes</taxon>
    </lineage>
</organism>
<protein>
    <recommendedName>
        <fullName evidence="1">PD-(D/E)XK endonuclease-like domain-containing protein</fullName>
    </recommendedName>
</protein>
<name>A0A0F9KCT7_9ZZZZ</name>
<reference evidence="2" key="1">
    <citation type="journal article" date="2015" name="Nature">
        <title>Complex archaea that bridge the gap between prokaryotes and eukaryotes.</title>
        <authorList>
            <person name="Spang A."/>
            <person name="Saw J.H."/>
            <person name="Jorgensen S.L."/>
            <person name="Zaremba-Niedzwiedzka K."/>
            <person name="Martijn J."/>
            <person name="Lind A.E."/>
            <person name="van Eijk R."/>
            <person name="Schleper C."/>
            <person name="Guy L."/>
            <person name="Ettema T.J."/>
        </authorList>
    </citation>
    <scope>NUCLEOTIDE SEQUENCE</scope>
</reference>
<dbReference type="Pfam" id="PF12705">
    <property type="entry name" value="PDDEXK_1"/>
    <property type="match status" value="1"/>
</dbReference>
<dbReference type="Gene3D" id="3.90.320.10">
    <property type="match status" value="1"/>
</dbReference>
<proteinExistence type="predicted"/>
<evidence type="ECO:0000313" key="2">
    <source>
        <dbReference type="EMBL" id="KKM79763.1"/>
    </source>
</evidence>
<sequence length="306" mass="35198">MIKTKESYKIDYIDCSSLCKFSRCPAAYLFERLLGLKLPGAMTIHLDYGTDIHAALPHCYQKGIKQLDIACEVFNQGWLRRSHGEEDKKRNMDRARMMLLNFMDAHSPEACPYEILPIANEIAAPEADRVSDNEVPFCVDIGGPLNFIGRIDLPVLWKDTNQKWSLDYKTASEISTRYFANFHNAPQSVGYTVALEILMMERVEGMIIEALRVSPKNDETQLSHVWVSEVQKKSFVNWAIRKSNEMIMMNAAKEWPKNPAGCGPYSMFGQPGFYCPYKDLCDSANWEDMSHYYERHTPFHPFIVTR</sequence>